<keyword evidence="9" id="KW-1185">Reference proteome</keyword>
<feature type="transmembrane region" description="Helical" evidence="6">
    <location>
        <begin position="131"/>
        <end position="149"/>
    </location>
</feature>
<dbReference type="PANTHER" id="PTHR23514:SF13">
    <property type="entry name" value="INNER MEMBRANE PROTEIN YBJJ"/>
    <property type="match status" value="1"/>
</dbReference>
<dbReference type="SUPFAM" id="SSF103473">
    <property type="entry name" value="MFS general substrate transporter"/>
    <property type="match status" value="1"/>
</dbReference>
<evidence type="ECO:0000256" key="4">
    <source>
        <dbReference type="ARBA" id="ARBA00023136"/>
    </source>
</evidence>
<feature type="transmembrane region" description="Helical" evidence="6">
    <location>
        <begin position="75"/>
        <end position="95"/>
    </location>
</feature>
<name>A0ABP8HT77_9BACT</name>
<reference evidence="9" key="1">
    <citation type="journal article" date="2019" name="Int. J. Syst. Evol. Microbiol.">
        <title>The Global Catalogue of Microorganisms (GCM) 10K type strain sequencing project: providing services to taxonomists for standard genome sequencing and annotation.</title>
        <authorList>
            <consortium name="The Broad Institute Genomics Platform"/>
            <consortium name="The Broad Institute Genome Sequencing Center for Infectious Disease"/>
            <person name="Wu L."/>
            <person name="Ma J."/>
        </authorList>
    </citation>
    <scope>NUCLEOTIDE SEQUENCE [LARGE SCALE GENOMIC DNA]</scope>
    <source>
        <strain evidence="9">JCM 17919</strain>
    </source>
</reference>
<dbReference type="InterPro" id="IPR020846">
    <property type="entry name" value="MFS_dom"/>
</dbReference>
<keyword evidence="4 6" id="KW-0472">Membrane</keyword>
<feature type="domain" description="Major facilitator superfamily (MFS) profile" evidence="7">
    <location>
        <begin position="236"/>
        <end position="414"/>
    </location>
</feature>
<evidence type="ECO:0000259" key="7">
    <source>
        <dbReference type="PROSITE" id="PS50850"/>
    </source>
</evidence>
<dbReference type="PROSITE" id="PS50850">
    <property type="entry name" value="MFS"/>
    <property type="match status" value="1"/>
</dbReference>
<feature type="transmembrane region" description="Helical" evidence="6">
    <location>
        <begin position="197"/>
        <end position="215"/>
    </location>
</feature>
<dbReference type="Gene3D" id="1.20.1250.20">
    <property type="entry name" value="MFS general substrate transporter like domains"/>
    <property type="match status" value="2"/>
</dbReference>
<comment type="subcellular location">
    <subcellularLocation>
        <location evidence="1">Membrane</location>
        <topology evidence="1">Multi-pass membrane protein</topology>
    </subcellularLocation>
</comment>
<gene>
    <name evidence="8" type="ORF">GCM10023184_44840</name>
</gene>
<evidence type="ECO:0000313" key="9">
    <source>
        <dbReference type="Proteomes" id="UP001501725"/>
    </source>
</evidence>
<dbReference type="CDD" id="cd17393">
    <property type="entry name" value="MFS_MosC_like"/>
    <property type="match status" value="1"/>
</dbReference>
<keyword evidence="3 6" id="KW-1133">Transmembrane helix</keyword>
<keyword evidence="2 6" id="KW-0812">Transmembrane</keyword>
<evidence type="ECO:0000256" key="1">
    <source>
        <dbReference type="ARBA" id="ARBA00004141"/>
    </source>
</evidence>
<dbReference type="InterPro" id="IPR011701">
    <property type="entry name" value="MFS"/>
</dbReference>
<dbReference type="InterPro" id="IPR051788">
    <property type="entry name" value="MFS_Transporter"/>
</dbReference>
<feature type="transmembrane region" description="Helical" evidence="6">
    <location>
        <begin position="327"/>
        <end position="348"/>
    </location>
</feature>
<evidence type="ECO:0000256" key="2">
    <source>
        <dbReference type="ARBA" id="ARBA00022692"/>
    </source>
</evidence>
<feature type="region of interest" description="Disordered" evidence="5">
    <location>
        <begin position="14"/>
        <end position="34"/>
    </location>
</feature>
<proteinExistence type="predicted"/>
<feature type="transmembrane region" description="Helical" evidence="6">
    <location>
        <begin position="43"/>
        <end position="63"/>
    </location>
</feature>
<feature type="transmembrane region" description="Helical" evidence="6">
    <location>
        <begin position="236"/>
        <end position="260"/>
    </location>
</feature>
<sequence>MPDLCPLTNAFAPLPDSPVPELQPGAQPEEPTGSVSSLRRMRLAVSLFYFGQGIAFASWASRIPDIKTKLGLSDAALGSTLLAIPCGQLLTMPVSGRLVTRWGSRRVISICAPLYVLALGNIGLAQTQWQLALALFLFGVIGNMCNISVNTQAVEAEQRFGRPIMSSFHGAWSIAGFAGALVGGVMMRWGLPPYQHFYIVAVLIWINVALNYRHLVPGTASAKGEKRPFFVKPEGVLVQLGLIGFCSMATEGCMFDWSGVYFRDIVHAPKEYIGLGYAAFMVMMATGRFLGDTLVQRLGRRRTLITSGLVVSAGMALSVALPTLVAATIGFMLVGIGVSSVVPSLYSVAGKATKMPAGMALAAVSSVSYLGFLSGPPLIGYISELSSLRWSYAVIGIGGLLIAFQVARLKIWNQ</sequence>
<feature type="transmembrane region" description="Helical" evidence="6">
    <location>
        <begin position="170"/>
        <end position="191"/>
    </location>
</feature>
<feature type="transmembrane region" description="Helical" evidence="6">
    <location>
        <begin position="360"/>
        <end position="382"/>
    </location>
</feature>
<feature type="transmembrane region" description="Helical" evidence="6">
    <location>
        <begin position="107"/>
        <end position="125"/>
    </location>
</feature>
<dbReference type="InterPro" id="IPR036259">
    <property type="entry name" value="MFS_trans_sf"/>
</dbReference>
<evidence type="ECO:0000256" key="6">
    <source>
        <dbReference type="SAM" id="Phobius"/>
    </source>
</evidence>
<feature type="transmembrane region" description="Helical" evidence="6">
    <location>
        <begin position="388"/>
        <end position="407"/>
    </location>
</feature>
<evidence type="ECO:0000313" key="8">
    <source>
        <dbReference type="EMBL" id="GAA4344045.1"/>
    </source>
</evidence>
<dbReference type="EMBL" id="BAABGY010000018">
    <property type="protein sequence ID" value="GAA4344045.1"/>
    <property type="molecule type" value="Genomic_DNA"/>
</dbReference>
<organism evidence="8 9">
    <name type="scientific">Flaviaesturariibacter amylovorans</name>
    <dbReference type="NCBI Taxonomy" id="1084520"/>
    <lineage>
        <taxon>Bacteria</taxon>
        <taxon>Pseudomonadati</taxon>
        <taxon>Bacteroidota</taxon>
        <taxon>Chitinophagia</taxon>
        <taxon>Chitinophagales</taxon>
        <taxon>Chitinophagaceae</taxon>
        <taxon>Flaviaestuariibacter</taxon>
    </lineage>
</organism>
<accession>A0ABP8HT77</accession>
<feature type="transmembrane region" description="Helical" evidence="6">
    <location>
        <begin position="272"/>
        <end position="291"/>
    </location>
</feature>
<evidence type="ECO:0000256" key="5">
    <source>
        <dbReference type="SAM" id="MobiDB-lite"/>
    </source>
</evidence>
<dbReference type="PANTHER" id="PTHR23514">
    <property type="entry name" value="BYPASS OF STOP CODON PROTEIN 6"/>
    <property type="match status" value="1"/>
</dbReference>
<protein>
    <submittedName>
        <fullName evidence="8">MFS transporter</fullName>
    </submittedName>
</protein>
<comment type="caution">
    <text evidence="8">The sequence shown here is derived from an EMBL/GenBank/DDBJ whole genome shotgun (WGS) entry which is preliminary data.</text>
</comment>
<dbReference type="Pfam" id="PF07690">
    <property type="entry name" value="MFS_1"/>
    <property type="match status" value="1"/>
</dbReference>
<evidence type="ECO:0000256" key="3">
    <source>
        <dbReference type="ARBA" id="ARBA00022989"/>
    </source>
</evidence>
<feature type="transmembrane region" description="Helical" evidence="6">
    <location>
        <begin position="303"/>
        <end position="321"/>
    </location>
</feature>
<dbReference type="Proteomes" id="UP001501725">
    <property type="component" value="Unassembled WGS sequence"/>
</dbReference>